<sequence>MKKYGLNATGKPYTTGSEILKIAGTIEAFPAAFSCFDLLLKPNIAIAPVTPDPVAAATVPHHASVNT</sequence>
<organism evidence="1">
    <name type="scientific">bioreactor metagenome</name>
    <dbReference type="NCBI Taxonomy" id="1076179"/>
    <lineage>
        <taxon>unclassified sequences</taxon>
        <taxon>metagenomes</taxon>
        <taxon>ecological metagenomes</taxon>
    </lineage>
</organism>
<comment type="caution">
    <text evidence="1">The sequence shown here is derived from an EMBL/GenBank/DDBJ whole genome shotgun (WGS) entry which is preliminary data.</text>
</comment>
<name>A0A645C6C0_9ZZZZ</name>
<evidence type="ECO:0000313" key="1">
    <source>
        <dbReference type="EMBL" id="MPM72918.1"/>
    </source>
</evidence>
<dbReference type="AlphaFoldDB" id="A0A645C6C0"/>
<accession>A0A645C6C0</accession>
<proteinExistence type="predicted"/>
<dbReference type="EMBL" id="VSSQ01025035">
    <property type="protein sequence ID" value="MPM72918.1"/>
    <property type="molecule type" value="Genomic_DNA"/>
</dbReference>
<reference evidence="1" key="1">
    <citation type="submission" date="2019-08" db="EMBL/GenBank/DDBJ databases">
        <authorList>
            <person name="Kucharzyk K."/>
            <person name="Murdoch R.W."/>
            <person name="Higgins S."/>
            <person name="Loffler F."/>
        </authorList>
    </citation>
    <scope>NUCLEOTIDE SEQUENCE</scope>
</reference>
<gene>
    <name evidence="1" type="ORF">SDC9_119894</name>
</gene>
<protein>
    <submittedName>
        <fullName evidence="1">Uncharacterized protein</fullName>
    </submittedName>
</protein>